<dbReference type="EMBL" id="JAAIUW010000001">
    <property type="protein sequence ID" value="KAF7844239.1"/>
    <property type="molecule type" value="Genomic_DNA"/>
</dbReference>
<dbReference type="AlphaFoldDB" id="A0A834XFD3"/>
<organism evidence="1 2">
    <name type="scientific">Senna tora</name>
    <dbReference type="NCBI Taxonomy" id="362788"/>
    <lineage>
        <taxon>Eukaryota</taxon>
        <taxon>Viridiplantae</taxon>
        <taxon>Streptophyta</taxon>
        <taxon>Embryophyta</taxon>
        <taxon>Tracheophyta</taxon>
        <taxon>Spermatophyta</taxon>
        <taxon>Magnoliopsida</taxon>
        <taxon>eudicotyledons</taxon>
        <taxon>Gunneridae</taxon>
        <taxon>Pentapetalae</taxon>
        <taxon>rosids</taxon>
        <taxon>fabids</taxon>
        <taxon>Fabales</taxon>
        <taxon>Fabaceae</taxon>
        <taxon>Caesalpinioideae</taxon>
        <taxon>Cassia clade</taxon>
        <taxon>Senna</taxon>
    </lineage>
</organism>
<keyword evidence="2" id="KW-1185">Reference proteome</keyword>
<proteinExistence type="predicted"/>
<evidence type="ECO:0000313" key="1">
    <source>
        <dbReference type="EMBL" id="KAF7844239.1"/>
    </source>
</evidence>
<dbReference type="PANTHER" id="PTHR47481">
    <property type="match status" value="1"/>
</dbReference>
<dbReference type="OrthoDB" id="1436218at2759"/>
<sequence>MSTWNALRLWHDVDLLHRDALLLSQFHLLCSPSSSQQPQLPFRFFFPLQWNAEFALLLPPTLQLVPPTSSNCLYRKSNNPLAFQWVPHFGRKMEKEQTSFSPGSLSSSNVNGALALVSKGTTSYFTHNISVKLDNFNYLLWRHQIMAALVGHGLENFIAGSEYVPEHFATIEDRTAKKVSEEYLSWMKQDQLIVSWLTSTMSESMGTKVLDCKHSYQVWDRVIQIFGINTRARVHQFKTELRSLKKGDRSMGDYLLRMKSISDSLAAIGSEVS</sequence>
<protein>
    <submittedName>
        <fullName evidence="1">Retrovirus-related Pol polyprotein from transposon TNT 1-94</fullName>
    </submittedName>
</protein>
<reference evidence="1" key="1">
    <citation type="submission" date="2020-09" db="EMBL/GenBank/DDBJ databases">
        <title>Genome-Enabled Discovery of Anthraquinone Biosynthesis in Senna tora.</title>
        <authorList>
            <person name="Kang S.-H."/>
            <person name="Pandey R.P."/>
            <person name="Lee C.-M."/>
            <person name="Sim J.-S."/>
            <person name="Jeong J.-T."/>
            <person name="Choi B.-S."/>
            <person name="Jung M."/>
            <person name="Ginzburg D."/>
            <person name="Zhao K."/>
            <person name="Won S.Y."/>
            <person name="Oh T.-J."/>
            <person name="Yu Y."/>
            <person name="Kim N.-H."/>
            <person name="Lee O.R."/>
            <person name="Lee T.-H."/>
            <person name="Bashyal P."/>
            <person name="Kim T.-S."/>
            <person name="Lee W.-H."/>
            <person name="Kawkins C."/>
            <person name="Kim C.-K."/>
            <person name="Kim J.S."/>
            <person name="Ahn B.O."/>
            <person name="Rhee S.Y."/>
            <person name="Sohng J.K."/>
        </authorList>
    </citation>
    <scope>NUCLEOTIDE SEQUENCE</scope>
    <source>
        <tissue evidence="1">Leaf</tissue>
    </source>
</reference>
<dbReference type="Pfam" id="PF14223">
    <property type="entry name" value="Retrotran_gag_2"/>
    <property type="match status" value="1"/>
</dbReference>
<dbReference type="Proteomes" id="UP000634136">
    <property type="component" value="Unassembled WGS sequence"/>
</dbReference>
<gene>
    <name evidence="1" type="ORF">G2W53_001144</name>
</gene>
<comment type="caution">
    <text evidence="1">The sequence shown here is derived from an EMBL/GenBank/DDBJ whole genome shotgun (WGS) entry which is preliminary data.</text>
</comment>
<name>A0A834XFD3_9FABA</name>
<evidence type="ECO:0000313" key="2">
    <source>
        <dbReference type="Proteomes" id="UP000634136"/>
    </source>
</evidence>
<accession>A0A834XFD3</accession>
<dbReference type="PANTHER" id="PTHR47481:SF30">
    <property type="entry name" value="CCHC-TYPE DOMAIN-CONTAINING PROTEIN"/>
    <property type="match status" value="1"/>
</dbReference>